<dbReference type="Proteomes" id="UP000305906">
    <property type="component" value="Unassembled WGS sequence"/>
</dbReference>
<dbReference type="InterPro" id="IPR018306">
    <property type="entry name" value="Phage_T5_Orf172_DNA-bd"/>
</dbReference>
<dbReference type="EMBL" id="VBZC01000012">
    <property type="protein sequence ID" value="TLS45714.1"/>
    <property type="molecule type" value="Genomic_DNA"/>
</dbReference>
<evidence type="ECO:0000313" key="3">
    <source>
        <dbReference type="Proteomes" id="UP000305906"/>
    </source>
</evidence>
<name>A0A5R9FYY1_9ACTN</name>
<dbReference type="InterPro" id="IPR036388">
    <property type="entry name" value="WH-like_DNA-bd_sf"/>
</dbReference>
<organism evidence="2 3">
    <name type="scientific">Streptomyces montanus</name>
    <dbReference type="NCBI Taxonomy" id="2580423"/>
    <lineage>
        <taxon>Bacteria</taxon>
        <taxon>Bacillati</taxon>
        <taxon>Actinomycetota</taxon>
        <taxon>Actinomycetes</taxon>
        <taxon>Kitasatosporales</taxon>
        <taxon>Streptomycetaceae</taxon>
        <taxon>Streptomyces</taxon>
    </lineage>
</organism>
<sequence length="171" mass="18604">MPENPDRWVYLIGSSRARVVKIGVSNDPEARLQELQTGSPVALRVLWKKPGGQPLESARHMYFGTCRAHGEWFDFGEHDPVALVQAAAATLGYHGPATEPETREPTRNTDRLVLDAIKAMPAPARKKEVARAVRMTRGTVSKAVGRLVDGGFLAREADGSFNSAGSGKEVR</sequence>
<comment type="caution">
    <text evidence="2">The sequence shown here is derived from an EMBL/GenBank/DDBJ whole genome shotgun (WGS) entry which is preliminary data.</text>
</comment>
<feature type="domain" description="Bacteriophage T5 Orf172 DNA-binding" evidence="1">
    <location>
        <begin position="14"/>
        <end position="87"/>
    </location>
</feature>
<gene>
    <name evidence="2" type="ORF">FE633_13175</name>
</gene>
<protein>
    <recommendedName>
        <fullName evidence="1">Bacteriophage T5 Orf172 DNA-binding domain-containing protein</fullName>
    </recommendedName>
</protein>
<accession>A0A5R9FYY1</accession>
<evidence type="ECO:0000259" key="1">
    <source>
        <dbReference type="SMART" id="SM00974"/>
    </source>
</evidence>
<dbReference type="Gene3D" id="1.10.10.10">
    <property type="entry name" value="Winged helix-like DNA-binding domain superfamily/Winged helix DNA-binding domain"/>
    <property type="match status" value="1"/>
</dbReference>
<proteinExistence type="predicted"/>
<dbReference type="SUPFAM" id="SSF46785">
    <property type="entry name" value="Winged helix' DNA-binding domain"/>
    <property type="match status" value="1"/>
</dbReference>
<dbReference type="GO" id="GO:0003700">
    <property type="term" value="F:DNA-binding transcription factor activity"/>
    <property type="evidence" value="ECO:0007669"/>
    <property type="project" value="InterPro"/>
</dbReference>
<dbReference type="AlphaFoldDB" id="A0A5R9FYY1"/>
<dbReference type="InterPro" id="IPR000835">
    <property type="entry name" value="HTH_MarR-typ"/>
</dbReference>
<keyword evidence="3" id="KW-1185">Reference proteome</keyword>
<dbReference type="SMART" id="SM00974">
    <property type="entry name" value="T5orf172"/>
    <property type="match status" value="1"/>
</dbReference>
<dbReference type="InterPro" id="IPR036390">
    <property type="entry name" value="WH_DNA-bd_sf"/>
</dbReference>
<evidence type="ECO:0000313" key="2">
    <source>
        <dbReference type="EMBL" id="TLS45714.1"/>
    </source>
</evidence>
<dbReference type="Pfam" id="PF13455">
    <property type="entry name" value="MUG113"/>
    <property type="match status" value="1"/>
</dbReference>
<reference evidence="2 3" key="1">
    <citation type="submission" date="2019-05" db="EMBL/GenBank/DDBJ databases">
        <title>Streptomyces sp. NEAU-C151, a novel actinomycete isolated from soil.</title>
        <authorList>
            <person name="Han L."/>
            <person name="Jiang H."/>
        </authorList>
    </citation>
    <scope>NUCLEOTIDE SEQUENCE [LARGE SCALE GENOMIC DNA]</scope>
    <source>
        <strain evidence="2 3">NEAU-C151</strain>
    </source>
</reference>
<dbReference type="Pfam" id="PF12802">
    <property type="entry name" value="MarR_2"/>
    <property type="match status" value="1"/>
</dbReference>
<dbReference type="RefSeq" id="WP_138045305.1">
    <property type="nucleotide sequence ID" value="NZ_VBZC01000012.1"/>
</dbReference>